<accession>A0ABP7J6A0</accession>
<dbReference type="Proteomes" id="UP001501009">
    <property type="component" value="Unassembled WGS sequence"/>
</dbReference>
<organism evidence="1 2">
    <name type="scientific">Streptomyces coacervatus</name>
    <dbReference type="NCBI Taxonomy" id="647381"/>
    <lineage>
        <taxon>Bacteria</taxon>
        <taxon>Bacillati</taxon>
        <taxon>Actinomycetota</taxon>
        <taxon>Actinomycetes</taxon>
        <taxon>Kitasatosporales</taxon>
        <taxon>Streptomycetaceae</taxon>
        <taxon>Streptomyces</taxon>
    </lineage>
</organism>
<gene>
    <name evidence="1" type="ORF">GCM10022403_080460</name>
</gene>
<dbReference type="EMBL" id="BAABDE010000031">
    <property type="protein sequence ID" value="GAA3835641.1"/>
    <property type="molecule type" value="Genomic_DNA"/>
</dbReference>
<comment type="caution">
    <text evidence="1">The sequence shown here is derived from an EMBL/GenBank/DDBJ whole genome shotgun (WGS) entry which is preliminary data.</text>
</comment>
<name>A0ABP7J6A0_9ACTN</name>
<evidence type="ECO:0000313" key="1">
    <source>
        <dbReference type="EMBL" id="GAA3835641.1"/>
    </source>
</evidence>
<proteinExistence type="predicted"/>
<protein>
    <submittedName>
        <fullName evidence="1">Uncharacterized protein</fullName>
    </submittedName>
</protein>
<reference evidence="2" key="1">
    <citation type="journal article" date="2019" name="Int. J. Syst. Evol. Microbiol.">
        <title>The Global Catalogue of Microorganisms (GCM) 10K type strain sequencing project: providing services to taxonomists for standard genome sequencing and annotation.</title>
        <authorList>
            <consortium name="The Broad Institute Genomics Platform"/>
            <consortium name="The Broad Institute Genome Sequencing Center for Infectious Disease"/>
            <person name="Wu L."/>
            <person name="Ma J."/>
        </authorList>
    </citation>
    <scope>NUCLEOTIDE SEQUENCE [LARGE SCALE GENOMIC DNA]</scope>
    <source>
        <strain evidence="2">JCM 17138</strain>
    </source>
</reference>
<keyword evidence="2" id="KW-1185">Reference proteome</keyword>
<sequence>MRTARSALGYTRILAALLGPDWTADSCGHSDLAVLGGPAMSLEVATPTPVRASGTVKVSLSHTHAFVWPRRSDHRHEVIGTIGDPQAVADAILTTGLPAWTRLLADLSVRTDRTLSALKAFMTTAEQLAGPEAQVAYGSVPGVADLRWPGGRATIHADAEGGIRIAYLDLSDLTASTFVNVLRTVTGAEVLAPAASTTAS</sequence>
<dbReference type="RefSeq" id="WP_275775947.1">
    <property type="nucleotide sequence ID" value="NZ_BAABDE010000031.1"/>
</dbReference>
<evidence type="ECO:0000313" key="2">
    <source>
        <dbReference type="Proteomes" id="UP001501009"/>
    </source>
</evidence>